<dbReference type="OrthoDB" id="9771902at2"/>
<evidence type="ECO:0000313" key="2">
    <source>
        <dbReference type="EMBL" id="ADL51209.1"/>
    </source>
</evidence>
<dbReference type="InterPro" id="IPR011009">
    <property type="entry name" value="Kinase-like_dom_sf"/>
</dbReference>
<dbReference type="PANTHER" id="PTHR39179:SF1">
    <property type="entry name" value="SPORE COAT PROTEIN I"/>
    <property type="match status" value="1"/>
</dbReference>
<keyword evidence="2" id="KW-0946">Virion</keyword>
<protein>
    <submittedName>
        <fullName evidence="2">Spore coat protein, CotS family</fullName>
    </submittedName>
</protein>
<dbReference type="SUPFAM" id="SSF56112">
    <property type="entry name" value="Protein kinase-like (PK-like)"/>
    <property type="match status" value="1"/>
</dbReference>
<proteinExistence type="predicted"/>
<dbReference type="InterPro" id="IPR002575">
    <property type="entry name" value="Aminoglycoside_PTrfase"/>
</dbReference>
<dbReference type="HOGENOM" id="CLU_042636_2_0_9"/>
<dbReference type="EMBL" id="CP002160">
    <property type="protein sequence ID" value="ADL51209.1"/>
    <property type="molecule type" value="Genomic_DNA"/>
</dbReference>
<dbReference type="Proteomes" id="UP000002730">
    <property type="component" value="Chromosome"/>
</dbReference>
<dbReference type="InterPro" id="IPR047175">
    <property type="entry name" value="CotS-like"/>
</dbReference>
<dbReference type="AlphaFoldDB" id="D9SW65"/>
<dbReference type="Gene3D" id="3.30.200.20">
    <property type="entry name" value="Phosphorylase Kinase, domain 1"/>
    <property type="match status" value="1"/>
</dbReference>
<reference evidence="2 3" key="1">
    <citation type="submission" date="2010-08" db="EMBL/GenBank/DDBJ databases">
        <title>Complete sequence of Clostridium cellulovorans 743B.</title>
        <authorList>
            <consortium name="US DOE Joint Genome Institute"/>
            <person name="Lucas S."/>
            <person name="Copeland A."/>
            <person name="Lapidus A."/>
            <person name="Cheng J.-F."/>
            <person name="Bruce D."/>
            <person name="Goodwin L."/>
            <person name="Pitluck S."/>
            <person name="Chertkov O."/>
            <person name="Detter J.C."/>
            <person name="Han C."/>
            <person name="Tapia R."/>
            <person name="Land M."/>
            <person name="Hauser L."/>
            <person name="Chang Y.-J."/>
            <person name="Jeffries C."/>
            <person name="Kyrpides N."/>
            <person name="Ivanova N."/>
            <person name="Mikhailova N."/>
            <person name="Hemme C.L."/>
            <person name="Woyke T."/>
        </authorList>
    </citation>
    <scope>NUCLEOTIDE SEQUENCE [LARGE SCALE GENOMIC DNA]</scope>
    <source>
        <strain evidence="3">ATCC 35296 / DSM 3052 / OCM 3 / 743B</strain>
    </source>
</reference>
<evidence type="ECO:0000259" key="1">
    <source>
        <dbReference type="Pfam" id="PF01636"/>
    </source>
</evidence>
<dbReference type="NCBIfam" id="TIGR02906">
    <property type="entry name" value="spore_CotS"/>
    <property type="match status" value="1"/>
</dbReference>
<keyword evidence="3" id="KW-1185">Reference proteome</keyword>
<organism evidence="2 3">
    <name type="scientific">Clostridium cellulovorans (strain ATCC 35296 / DSM 3052 / OCM 3 / 743B)</name>
    <dbReference type="NCBI Taxonomy" id="573061"/>
    <lineage>
        <taxon>Bacteria</taxon>
        <taxon>Bacillati</taxon>
        <taxon>Bacillota</taxon>
        <taxon>Clostridia</taxon>
        <taxon>Eubacteriales</taxon>
        <taxon>Clostridiaceae</taxon>
        <taxon>Clostridium</taxon>
    </lineage>
</organism>
<sequence>MAAVTEPQTTSLLSVDNIKKNVLPLFNIHGAVVVQIKVKNTDKQRSVYKVTYGNKNYCLKKVYYNLKDLLFIYSATEWFFRNNIKVPKMLPSKDNKRYVLYKNMFFILTPWISGIKASYDDDSIVVKSAENLGKMHRCSINFFAIDGSNVKSNCNDLQRSMVKHFKSLLTFANKAFKSKDKFSKTYIDHLDEILSLSKTSTETGYKVNYKNLIVSLCHGDYVAKNLLIDDNDNLWVIDFDKTKVGYRVQDLTYAMRRYMRRTSTNWNMDKFLLFVETYEKELPLNEDEYNYLLSYLAFPQKLWRLARDYYNLTDKTLSGIFEADLIKCCEDLNAQTYFIEDLQLYINKKFKRRKSS</sequence>
<accession>D9SW65</accession>
<dbReference type="GO" id="GO:0042601">
    <property type="term" value="C:endospore-forming forespore"/>
    <property type="evidence" value="ECO:0007669"/>
    <property type="project" value="TreeGrafter"/>
</dbReference>
<dbReference type="RefSeq" id="WP_010075924.1">
    <property type="nucleotide sequence ID" value="NC_014393.1"/>
</dbReference>
<evidence type="ECO:0000313" key="3">
    <source>
        <dbReference type="Proteomes" id="UP000002730"/>
    </source>
</evidence>
<dbReference type="eggNOG" id="COG2334">
    <property type="taxonomic scope" value="Bacteria"/>
</dbReference>
<feature type="domain" description="Aminoglycoside phosphotransferase" evidence="1">
    <location>
        <begin position="46"/>
        <end position="269"/>
    </location>
</feature>
<dbReference type="KEGG" id="ccb:Clocel_1456"/>
<dbReference type="Pfam" id="PF01636">
    <property type="entry name" value="APH"/>
    <property type="match status" value="1"/>
</dbReference>
<dbReference type="PANTHER" id="PTHR39179">
    <property type="entry name" value="SPORE COAT PROTEIN I"/>
    <property type="match status" value="1"/>
</dbReference>
<dbReference type="Gene3D" id="3.90.1200.10">
    <property type="match status" value="1"/>
</dbReference>
<dbReference type="STRING" id="573061.Clocel_1456"/>
<name>D9SW65_CLOC7</name>
<gene>
    <name evidence="2" type="ordered locus">Clocel_1456</name>
</gene>
<keyword evidence="2" id="KW-0167">Capsid protein</keyword>
<dbReference type="InterPro" id="IPR014255">
    <property type="entry name" value="Spore_coat_CotS"/>
</dbReference>